<dbReference type="GO" id="GO:0032259">
    <property type="term" value="P:methylation"/>
    <property type="evidence" value="ECO:0007669"/>
    <property type="project" value="UniProtKB-KW"/>
</dbReference>
<dbReference type="CDD" id="cd02440">
    <property type="entry name" value="AdoMet_MTases"/>
    <property type="match status" value="1"/>
</dbReference>
<keyword evidence="2 6" id="KW-0808">Transferase</keyword>
<feature type="domain" description="Methyltransferase" evidence="4">
    <location>
        <begin position="49"/>
        <end position="148"/>
    </location>
</feature>
<evidence type="ECO:0000313" key="7">
    <source>
        <dbReference type="Proteomes" id="UP001224412"/>
    </source>
</evidence>
<dbReference type="RefSeq" id="WP_021354069.1">
    <property type="nucleotide sequence ID" value="NZ_CP051667.1"/>
</dbReference>
<dbReference type="GO" id="GO:0008168">
    <property type="term" value="F:methyltransferase activity"/>
    <property type="evidence" value="ECO:0007669"/>
    <property type="project" value="UniProtKB-KW"/>
</dbReference>
<keyword evidence="3" id="KW-0949">S-adenosyl-L-methionine</keyword>
<proteinExistence type="predicted"/>
<dbReference type="EMBL" id="JASNVH010000003">
    <property type="protein sequence ID" value="MDK4306376.1"/>
    <property type="molecule type" value="Genomic_DNA"/>
</dbReference>
<dbReference type="GeneID" id="42781826"/>
<keyword evidence="8" id="KW-1185">Reference proteome</keyword>
<keyword evidence="1 6" id="KW-0489">Methyltransferase</keyword>
<dbReference type="EC" id="2.1.-.-" evidence="6"/>
<dbReference type="PANTHER" id="PTHR43464">
    <property type="entry name" value="METHYLTRANSFERASE"/>
    <property type="match status" value="1"/>
</dbReference>
<evidence type="ECO:0000256" key="1">
    <source>
        <dbReference type="ARBA" id="ARBA00022603"/>
    </source>
</evidence>
<dbReference type="EMBL" id="JASNUQ010000009">
    <property type="protein sequence ID" value="MDK4290380.1"/>
    <property type="molecule type" value="Genomic_DNA"/>
</dbReference>
<reference evidence="6 8" key="1">
    <citation type="submission" date="2023-05" db="EMBL/GenBank/DDBJ databases">
        <title>Metabolic capabilities are highly conserved among human nasal-associated Corynebacterium species in pangenomic analyses.</title>
        <authorList>
            <person name="Tran T.H."/>
            <person name="Roberts A.Q."/>
            <person name="Escapa I.F."/>
            <person name="Gao W."/>
            <person name="Conlan S."/>
            <person name="Kong H."/>
            <person name="Segre J.A."/>
            <person name="Kelly M.S."/>
            <person name="Lemon K.P."/>
        </authorList>
    </citation>
    <scope>NUCLEOTIDE SEQUENCE</scope>
    <source>
        <strain evidence="6">KPL2773</strain>
        <strain evidence="5 8">KPL3772</strain>
    </source>
</reference>
<dbReference type="InterPro" id="IPR041698">
    <property type="entry name" value="Methyltransf_25"/>
</dbReference>
<dbReference type="Gene3D" id="3.40.50.150">
    <property type="entry name" value="Vaccinia Virus protein VP39"/>
    <property type="match status" value="1"/>
</dbReference>
<evidence type="ECO:0000256" key="3">
    <source>
        <dbReference type="ARBA" id="ARBA00022691"/>
    </source>
</evidence>
<sequence length="203" mass="22042">MPTWNDLTRNNPSHSENYAARWKRFVAEGKDIDGEARFVDALSPRSAKILDAGCGTGRAGGPLIARGHTVAGIDLDPVLIEHAKHDFPDAEWHVGDLGSATLYEQPELGHMRGSFDVVFSVGNVLGFIDPADRETAIANLYEPLRPGGRAVLAFGAGRGWGFSEFLESCTAAGFAQDLLLSSFNIEPFDTDSDFLIAVLRRPR</sequence>
<dbReference type="InterPro" id="IPR029063">
    <property type="entry name" value="SAM-dependent_MTases_sf"/>
</dbReference>
<dbReference type="PANTHER" id="PTHR43464:SF19">
    <property type="entry name" value="UBIQUINONE BIOSYNTHESIS O-METHYLTRANSFERASE, MITOCHONDRIAL"/>
    <property type="match status" value="1"/>
</dbReference>
<evidence type="ECO:0000259" key="4">
    <source>
        <dbReference type="Pfam" id="PF13649"/>
    </source>
</evidence>
<evidence type="ECO:0000313" key="6">
    <source>
        <dbReference type="EMBL" id="MDK4306376.1"/>
    </source>
</evidence>
<accession>A0AAP4BNQ6</accession>
<dbReference type="AlphaFoldDB" id="A0AAP4BNQ6"/>
<name>A0AAP4BNQ6_9CORY</name>
<gene>
    <name evidence="5" type="ORF">QPX23_06525</name>
    <name evidence="6" type="ORF">QPX42_02230</name>
</gene>
<comment type="caution">
    <text evidence="6">The sequence shown here is derived from an EMBL/GenBank/DDBJ whole genome shotgun (WGS) entry which is preliminary data.</text>
</comment>
<protein>
    <submittedName>
        <fullName evidence="6">Class I SAM-dependent methyltransferase</fullName>
        <ecNumber evidence="6">2.1.-.-</ecNumber>
    </submittedName>
</protein>
<organism evidence="6 7">
    <name type="scientific">Corynebacterium pseudodiphtheriticum</name>
    <dbReference type="NCBI Taxonomy" id="37637"/>
    <lineage>
        <taxon>Bacteria</taxon>
        <taxon>Bacillati</taxon>
        <taxon>Actinomycetota</taxon>
        <taxon>Actinomycetes</taxon>
        <taxon>Mycobacteriales</taxon>
        <taxon>Corynebacteriaceae</taxon>
        <taxon>Corynebacterium</taxon>
    </lineage>
</organism>
<dbReference type="Proteomes" id="UP001224412">
    <property type="component" value="Unassembled WGS sequence"/>
</dbReference>
<dbReference type="SUPFAM" id="SSF53335">
    <property type="entry name" value="S-adenosyl-L-methionine-dependent methyltransferases"/>
    <property type="match status" value="1"/>
</dbReference>
<evidence type="ECO:0000313" key="5">
    <source>
        <dbReference type="EMBL" id="MDK4290380.1"/>
    </source>
</evidence>
<dbReference type="Proteomes" id="UP001239759">
    <property type="component" value="Unassembled WGS sequence"/>
</dbReference>
<dbReference type="Pfam" id="PF13649">
    <property type="entry name" value="Methyltransf_25"/>
    <property type="match status" value="1"/>
</dbReference>
<evidence type="ECO:0000313" key="8">
    <source>
        <dbReference type="Proteomes" id="UP001239759"/>
    </source>
</evidence>
<evidence type="ECO:0000256" key="2">
    <source>
        <dbReference type="ARBA" id="ARBA00022679"/>
    </source>
</evidence>